<dbReference type="AlphaFoldDB" id="A0A6J4RN64"/>
<feature type="compositionally biased region" description="Low complexity" evidence="1">
    <location>
        <begin position="14"/>
        <end position="23"/>
    </location>
</feature>
<feature type="non-terminal residue" evidence="2">
    <location>
        <position position="38"/>
    </location>
</feature>
<sequence>CLDWKGSGTNAARPGTTRASSGSPGPPPTPPPREPSTL</sequence>
<protein>
    <submittedName>
        <fullName evidence="2">Uncharacterized protein</fullName>
    </submittedName>
</protein>
<reference evidence="2" key="1">
    <citation type="submission" date="2020-02" db="EMBL/GenBank/DDBJ databases">
        <authorList>
            <person name="Meier V. D."/>
        </authorList>
    </citation>
    <scope>NUCLEOTIDE SEQUENCE</scope>
    <source>
        <strain evidence="2">AVDCRST_MAG25</strain>
    </source>
</reference>
<feature type="compositionally biased region" description="Pro residues" evidence="1">
    <location>
        <begin position="24"/>
        <end position="38"/>
    </location>
</feature>
<accession>A0A6J4RN64</accession>
<evidence type="ECO:0000256" key="1">
    <source>
        <dbReference type="SAM" id="MobiDB-lite"/>
    </source>
</evidence>
<proteinExistence type="predicted"/>
<gene>
    <name evidence="2" type="ORF">AVDCRST_MAG25-2125</name>
</gene>
<dbReference type="EMBL" id="CADCVI010000133">
    <property type="protein sequence ID" value="CAA9472215.1"/>
    <property type="molecule type" value="Genomic_DNA"/>
</dbReference>
<feature type="non-terminal residue" evidence="2">
    <location>
        <position position="1"/>
    </location>
</feature>
<organism evidence="2">
    <name type="scientific">uncultured Rubrobacteraceae bacterium</name>
    <dbReference type="NCBI Taxonomy" id="349277"/>
    <lineage>
        <taxon>Bacteria</taxon>
        <taxon>Bacillati</taxon>
        <taxon>Actinomycetota</taxon>
        <taxon>Rubrobacteria</taxon>
        <taxon>Rubrobacterales</taxon>
        <taxon>Rubrobacteraceae</taxon>
        <taxon>environmental samples</taxon>
    </lineage>
</organism>
<evidence type="ECO:0000313" key="2">
    <source>
        <dbReference type="EMBL" id="CAA9472215.1"/>
    </source>
</evidence>
<feature type="region of interest" description="Disordered" evidence="1">
    <location>
        <begin position="1"/>
        <end position="38"/>
    </location>
</feature>
<name>A0A6J4RN64_9ACTN</name>